<dbReference type="GO" id="GO:2000134">
    <property type="term" value="P:negative regulation of G1/S transition of mitotic cell cycle"/>
    <property type="evidence" value="ECO:0007669"/>
    <property type="project" value="TreeGrafter"/>
</dbReference>
<feature type="domain" description="Retinoblastoma-associated protein N-terminal" evidence="2">
    <location>
        <begin position="141"/>
        <end position="260"/>
    </location>
</feature>
<dbReference type="GO" id="GO:0006357">
    <property type="term" value="P:regulation of transcription by RNA polymerase II"/>
    <property type="evidence" value="ECO:0007669"/>
    <property type="project" value="InterPro"/>
</dbReference>
<dbReference type="Pfam" id="PF11934">
    <property type="entry name" value="DUF3452"/>
    <property type="match status" value="1"/>
</dbReference>
<dbReference type="SMART" id="SM01367">
    <property type="entry name" value="DUF3452"/>
    <property type="match status" value="1"/>
</dbReference>
<dbReference type="Proteomes" id="UP001209570">
    <property type="component" value="Unassembled WGS sequence"/>
</dbReference>
<dbReference type="GO" id="GO:0000785">
    <property type="term" value="C:chromatin"/>
    <property type="evidence" value="ECO:0007669"/>
    <property type="project" value="TreeGrafter"/>
</dbReference>
<evidence type="ECO:0000313" key="4">
    <source>
        <dbReference type="Proteomes" id="UP001209570"/>
    </source>
</evidence>
<feature type="compositionally biased region" description="Basic residues" evidence="1">
    <location>
        <begin position="99"/>
        <end position="108"/>
    </location>
</feature>
<organism evidence="3 4">
    <name type="scientific">Pythium insidiosum</name>
    <name type="common">Pythiosis disease agent</name>
    <dbReference type="NCBI Taxonomy" id="114742"/>
    <lineage>
        <taxon>Eukaryota</taxon>
        <taxon>Sar</taxon>
        <taxon>Stramenopiles</taxon>
        <taxon>Oomycota</taxon>
        <taxon>Peronosporomycetes</taxon>
        <taxon>Pythiales</taxon>
        <taxon>Pythiaceae</taxon>
        <taxon>Pythium</taxon>
    </lineage>
</organism>
<dbReference type="InterPro" id="IPR028309">
    <property type="entry name" value="RB_fam"/>
</dbReference>
<dbReference type="GO" id="GO:0005667">
    <property type="term" value="C:transcription regulator complex"/>
    <property type="evidence" value="ECO:0007669"/>
    <property type="project" value="TreeGrafter"/>
</dbReference>
<dbReference type="GO" id="GO:0030154">
    <property type="term" value="P:cell differentiation"/>
    <property type="evidence" value="ECO:0007669"/>
    <property type="project" value="TreeGrafter"/>
</dbReference>
<feature type="region of interest" description="Disordered" evidence="1">
    <location>
        <begin position="99"/>
        <end position="150"/>
    </location>
</feature>
<dbReference type="GO" id="GO:0000977">
    <property type="term" value="F:RNA polymerase II transcription regulatory region sequence-specific DNA binding"/>
    <property type="evidence" value="ECO:0007669"/>
    <property type="project" value="TreeGrafter"/>
</dbReference>
<reference evidence="3" key="1">
    <citation type="submission" date="2021-12" db="EMBL/GenBank/DDBJ databases">
        <title>Prjna785345.</title>
        <authorList>
            <person name="Rujirawat T."/>
            <person name="Krajaejun T."/>
        </authorList>
    </citation>
    <scope>NUCLEOTIDE SEQUENCE</scope>
    <source>
        <strain evidence="3">Pi057C3</strain>
    </source>
</reference>
<gene>
    <name evidence="3" type="ORF">P43SY_004105</name>
</gene>
<feature type="compositionally biased region" description="Low complexity" evidence="1">
    <location>
        <begin position="47"/>
        <end position="68"/>
    </location>
</feature>
<dbReference type="PANTHER" id="PTHR13742:SF17">
    <property type="entry name" value="RE32990P-RELATED"/>
    <property type="match status" value="1"/>
</dbReference>
<evidence type="ECO:0000256" key="1">
    <source>
        <dbReference type="SAM" id="MobiDB-lite"/>
    </source>
</evidence>
<proteinExistence type="predicted"/>
<feature type="region of interest" description="Disordered" evidence="1">
    <location>
        <begin position="47"/>
        <end position="69"/>
    </location>
</feature>
<dbReference type="AlphaFoldDB" id="A0AAD5Q747"/>
<evidence type="ECO:0000313" key="3">
    <source>
        <dbReference type="EMBL" id="KAJ0402396.1"/>
    </source>
</evidence>
<protein>
    <recommendedName>
        <fullName evidence="2">Retinoblastoma-associated protein N-terminal domain-containing protein</fullName>
    </recommendedName>
</protein>
<name>A0AAD5Q747_PYTIN</name>
<dbReference type="PANTHER" id="PTHR13742">
    <property type="entry name" value="RETINOBLASTOMA-ASSOCIATED PROTEIN RB -RELATED"/>
    <property type="match status" value="1"/>
</dbReference>
<dbReference type="InterPro" id="IPR024599">
    <property type="entry name" value="RB_N"/>
</dbReference>
<evidence type="ECO:0000259" key="2">
    <source>
        <dbReference type="SMART" id="SM01367"/>
    </source>
</evidence>
<dbReference type="EMBL" id="JAKCXM010000103">
    <property type="protein sequence ID" value="KAJ0402396.1"/>
    <property type="molecule type" value="Genomic_DNA"/>
</dbReference>
<comment type="caution">
    <text evidence="3">The sequence shown here is derived from an EMBL/GenBank/DDBJ whole genome shotgun (WGS) entry which is preliminary data.</text>
</comment>
<sequence>MAPSVPLLRYLSPASATPSLSLWATLADTQPELLRSAQSLFDQIVSSSSSSSASRPASLSSPLPSSRRPTVDSYKIWAVVAVVATAIAEDLKARRRPLAGRKRKRRTANGKDKDRDEEEDDIVSVSGESNDDDDGDEPEPETEAGGSRQQHPWHLVDVLVDANISLTTFLQHLTSLFDRLLLDPELLEVTTQLKENFTVATVLFEKYRVMWKKVTLQADVASDEERTELIFRFGWLLFLECKHRLHRTYTGLGPLSKQLRL</sequence>
<keyword evidence="4" id="KW-1185">Reference proteome</keyword>
<feature type="compositionally biased region" description="Acidic residues" evidence="1">
    <location>
        <begin position="129"/>
        <end position="142"/>
    </location>
</feature>
<accession>A0AAD5Q747</accession>